<dbReference type="Gene3D" id="1.20.58.1000">
    <property type="entry name" value="Metal-sensitive repressor, helix protomer"/>
    <property type="match status" value="1"/>
</dbReference>
<dbReference type="GO" id="GO:0046872">
    <property type="term" value="F:metal ion binding"/>
    <property type="evidence" value="ECO:0007669"/>
    <property type="project" value="InterPro"/>
</dbReference>
<organism evidence="3 4">
    <name type="scientific">Brevibacterium casei CIP 102111</name>
    <dbReference type="NCBI Taxonomy" id="1255625"/>
    <lineage>
        <taxon>Bacteria</taxon>
        <taxon>Bacillati</taxon>
        <taxon>Actinomycetota</taxon>
        <taxon>Actinomycetes</taxon>
        <taxon>Micrococcales</taxon>
        <taxon>Brevibacteriaceae</taxon>
        <taxon>Brevibacterium</taxon>
    </lineage>
</organism>
<comment type="similarity">
    <text evidence="1">Belongs to the CsoR family.</text>
</comment>
<dbReference type="InterPro" id="IPR038390">
    <property type="entry name" value="Metal_Tscrpt_repr_sf"/>
</dbReference>
<sequence length="103" mass="11379">MSSTAESHASHHGCIGDMKRYLQRMKRIEGLARGIANMIDEEQYCIHILTQVSALTRSLQGVATGLLDDHLKHCVLDAAKLSDEAAHEKIQESIAAVNRLIRS</sequence>
<name>A0A2H1K364_9MICO</name>
<protein>
    <submittedName>
        <fullName evidence="3">DNA-binding transcriptional regulator, FrmR family</fullName>
    </submittedName>
</protein>
<dbReference type="GeneID" id="99773714"/>
<accession>A0A2H1K364</accession>
<evidence type="ECO:0000256" key="2">
    <source>
        <dbReference type="ARBA" id="ARBA00023008"/>
    </source>
</evidence>
<reference evidence="3 4" key="1">
    <citation type="submission" date="2017-03" db="EMBL/GenBank/DDBJ databases">
        <authorList>
            <person name="Afonso C.L."/>
            <person name="Miller P.J."/>
            <person name="Scott M.A."/>
            <person name="Spackman E."/>
            <person name="Goraichik I."/>
            <person name="Dimitrov K.M."/>
            <person name="Suarez D.L."/>
            <person name="Swayne D.E."/>
        </authorList>
    </citation>
    <scope>NUCLEOTIDE SEQUENCE [LARGE SCALE GENOMIC DNA]</scope>
    <source>
        <strain evidence="3 4">CIP 102111</strain>
    </source>
</reference>
<evidence type="ECO:0000256" key="1">
    <source>
        <dbReference type="ARBA" id="ARBA00005428"/>
    </source>
</evidence>
<evidence type="ECO:0000313" key="3">
    <source>
        <dbReference type="EMBL" id="SMX93998.1"/>
    </source>
</evidence>
<dbReference type="InterPro" id="IPR003735">
    <property type="entry name" value="Metal_Tscrpt_repr"/>
</dbReference>
<dbReference type="CDD" id="cd10148">
    <property type="entry name" value="CsoR-like_DUF156"/>
    <property type="match status" value="1"/>
</dbReference>
<dbReference type="RefSeq" id="WP_101624672.1">
    <property type="nucleotide sequence ID" value="NZ_FXZC01000006.1"/>
</dbReference>
<dbReference type="GO" id="GO:0003677">
    <property type="term" value="F:DNA binding"/>
    <property type="evidence" value="ECO:0007669"/>
    <property type="project" value="UniProtKB-KW"/>
</dbReference>
<dbReference type="PANTHER" id="PTHR33677">
    <property type="entry name" value="TRANSCRIPTIONAL REPRESSOR FRMR-RELATED"/>
    <property type="match status" value="1"/>
</dbReference>
<dbReference type="GO" id="GO:0045892">
    <property type="term" value="P:negative regulation of DNA-templated transcription"/>
    <property type="evidence" value="ECO:0007669"/>
    <property type="project" value="UniProtKB-ARBA"/>
</dbReference>
<evidence type="ECO:0000313" key="4">
    <source>
        <dbReference type="Proteomes" id="UP000234333"/>
    </source>
</evidence>
<proteinExistence type="inferred from homology"/>
<dbReference type="AlphaFoldDB" id="A0A2H1K364"/>
<dbReference type="Pfam" id="PF02583">
    <property type="entry name" value="Trns_repr_metal"/>
    <property type="match status" value="1"/>
</dbReference>
<gene>
    <name evidence="3" type="ORF">BC102111_02836</name>
</gene>
<keyword evidence="3" id="KW-0238">DNA-binding</keyword>
<dbReference type="PANTHER" id="PTHR33677:SF3">
    <property type="entry name" value="COPPER-SENSING TRANSCRIPTIONAL REPRESSOR RICR"/>
    <property type="match status" value="1"/>
</dbReference>
<keyword evidence="2" id="KW-0186">Copper</keyword>
<dbReference type="EMBL" id="FXZC01000006">
    <property type="protein sequence ID" value="SMX93998.1"/>
    <property type="molecule type" value="Genomic_DNA"/>
</dbReference>
<dbReference type="Proteomes" id="UP000234333">
    <property type="component" value="Unassembled WGS sequence"/>
</dbReference>